<sequence>MARLENIEPDESSHPSHGEQPQQFPEKQSSWEPPLQSQGVVQLPFQAVQAGLQMMLPDQMNGNGTATVTNPVVGAPWSTGLFDCQQDPHNAFVTALLPCITFGQIAEVLDSGDMECPLAGYIYLAMMPALCSHWLIGSKYRRKLRRRFNLVEAPFPDVVSHIFCSWCALAQEFRELHRRGLDPSLGWNGILDQMDQTGNPPPRQSMTRS</sequence>
<reference evidence="2" key="1">
    <citation type="journal article" date="2023" name="Front. Plant Sci.">
        <title>Chromosomal-level genome assembly of Melastoma candidum provides insights into trichome evolution.</title>
        <authorList>
            <person name="Zhong Y."/>
            <person name="Wu W."/>
            <person name="Sun C."/>
            <person name="Zou P."/>
            <person name="Liu Y."/>
            <person name="Dai S."/>
            <person name="Zhou R."/>
        </authorList>
    </citation>
    <scope>NUCLEOTIDE SEQUENCE [LARGE SCALE GENOMIC DNA]</scope>
</reference>
<comment type="caution">
    <text evidence="1">The sequence shown here is derived from an EMBL/GenBank/DDBJ whole genome shotgun (WGS) entry which is preliminary data.</text>
</comment>
<dbReference type="Proteomes" id="UP001057402">
    <property type="component" value="Chromosome 2"/>
</dbReference>
<protein>
    <submittedName>
        <fullName evidence="1">Uncharacterized protein</fullName>
    </submittedName>
</protein>
<gene>
    <name evidence="1" type="ORF">MLD38_004878</name>
</gene>
<name>A0ACB9S744_9MYRT</name>
<dbReference type="EMBL" id="CM042881">
    <property type="protein sequence ID" value="KAI4387010.1"/>
    <property type="molecule type" value="Genomic_DNA"/>
</dbReference>
<evidence type="ECO:0000313" key="1">
    <source>
        <dbReference type="EMBL" id="KAI4387010.1"/>
    </source>
</evidence>
<evidence type="ECO:0000313" key="2">
    <source>
        <dbReference type="Proteomes" id="UP001057402"/>
    </source>
</evidence>
<accession>A0ACB9S744</accession>
<proteinExistence type="predicted"/>
<organism evidence="1 2">
    <name type="scientific">Melastoma candidum</name>
    <dbReference type="NCBI Taxonomy" id="119954"/>
    <lineage>
        <taxon>Eukaryota</taxon>
        <taxon>Viridiplantae</taxon>
        <taxon>Streptophyta</taxon>
        <taxon>Embryophyta</taxon>
        <taxon>Tracheophyta</taxon>
        <taxon>Spermatophyta</taxon>
        <taxon>Magnoliopsida</taxon>
        <taxon>eudicotyledons</taxon>
        <taxon>Gunneridae</taxon>
        <taxon>Pentapetalae</taxon>
        <taxon>rosids</taxon>
        <taxon>malvids</taxon>
        <taxon>Myrtales</taxon>
        <taxon>Melastomataceae</taxon>
        <taxon>Melastomatoideae</taxon>
        <taxon>Melastomateae</taxon>
        <taxon>Melastoma</taxon>
    </lineage>
</organism>
<keyword evidence="2" id="KW-1185">Reference proteome</keyword>